<dbReference type="InterPro" id="IPR036388">
    <property type="entry name" value="WH-like_DNA-bd_sf"/>
</dbReference>
<dbReference type="Gene3D" id="1.10.8.430">
    <property type="entry name" value="Helical domain of apoptotic protease-activating factors"/>
    <property type="match status" value="1"/>
</dbReference>
<dbReference type="PANTHER" id="PTHR36766">
    <property type="entry name" value="PLANT BROAD-SPECTRUM MILDEW RESISTANCE PROTEIN RPW8"/>
    <property type="match status" value="1"/>
</dbReference>
<accession>A0ABQ9L0X9</accession>
<dbReference type="Gene3D" id="1.20.5.4130">
    <property type="match status" value="1"/>
</dbReference>
<evidence type="ECO:0000313" key="7">
    <source>
        <dbReference type="Proteomes" id="UP001174677"/>
    </source>
</evidence>
<feature type="domain" description="Disease resistance protein winged helix" evidence="4">
    <location>
        <begin position="418"/>
        <end position="489"/>
    </location>
</feature>
<gene>
    <name evidence="6" type="ORF">P3X46_026774</name>
</gene>
<dbReference type="PANTHER" id="PTHR36766:SF70">
    <property type="entry name" value="DISEASE RESISTANCE PROTEIN RGA4"/>
    <property type="match status" value="1"/>
</dbReference>
<comment type="caution">
    <text evidence="6">The sequence shown here is derived from an EMBL/GenBank/DDBJ whole genome shotgun (WGS) entry which is preliminary data.</text>
</comment>
<dbReference type="Proteomes" id="UP001174677">
    <property type="component" value="Chromosome 15"/>
</dbReference>
<dbReference type="EMBL" id="JARPOI010000015">
    <property type="protein sequence ID" value="KAJ9153325.1"/>
    <property type="molecule type" value="Genomic_DNA"/>
</dbReference>
<evidence type="ECO:0000259" key="3">
    <source>
        <dbReference type="Pfam" id="PF00931"/>
    </source>
</evidence>
<keyword evidence="7" id="KW-1185">Reference proteome</keyword>
<name>A0ABQ9L0X9_HEVBR</name>
<keyword evidence="1" id="KW-0677">Repeat</keyword>
<dbReference type="InterPro" id="IPR058922">
    <property type="entry name" value="WHD_DRP"/>
</dbReference>
<dbReference type="InterPro" id="IPR032675">
    <property type="entry name" value="LRR_dom_sf"/>
</dbReference>
<sequence length="858" mass="98903">MAFVDAMISSLTEQLFKAINTQTRLPLYFLRQLEVMKASLQNIHVLLGDDDKSNKEIILITLAHFRDLMYEADDVLTDYLTGEEYEENGSFCNLSLTDFFFRHQTSKKLREINKRIKKVEVILGNHLQAQDRSSSHEHVDMNQLRFKYDTSDEIIGRESELRKIKAWILRQGYEFQKIGIVGMGGLGKTTIAKLVFNDPDTRGHFDRQIWVSVSQTFEVEEILSTILQQLGETLGKDISDKWAMIVKISQCLQKLSCLIILDDIWEMGLDWWTSFLSILSERACKRCCIIITTRSKYVVSFLGVDESLVHFPPVLSEDESWFLFCKHAFRRVGENSPEIFKQMGREIVAQCGGIPLSISTIGGLLGSKIYSLHEWKNICNKFFVHNITEENSALMNSLQLSYKALPPHLKQCLLCFSIYPEGFDIEAEKLICWWIGEGLIQDTESKSASELGYEYLSKLIDRCLVEVVESRGYDGRVHKCKMHSLLRDLTIKMAQEERICSFDNEYKQEFTADTRWLGFTSEMDSISLNRCPKLRAVLLMTTGYQGPLDRNLGSLHSLRSLDLSNNNLDNVALKNLLSWISSLRRLAYLNLSGAKGLKELPNSIRKLRNLELLVLSGCQMLSKLSPSITSLKSLMVLNLGSCDKLPYLPRGLGMLSHLRELYGLRLVSQANRRSCPLLEVGALGELRVLHMHLSRGSEIKQKEWDVLSKLRKLKVLTIDFDAERLEGIKMQMMLDPLEPPQRLEELYLRHYYHDTLPKWVSPEYLCNLLYLCIEDGRLFDIRVDEGICWNLEGLRLKQLPYLREDWNRLQNQMPLLRYAEVIDCSQILNFPGGVENKRVIWRRNWDDNDKEGKSSAAI</sequence>
<dbReference type="InterPro" id="IPR027417">
    <property type="entry name" value="P-loop_NTPase"/>
</dbReference>
<dbReference type="InterPro" id="IPR042197">
    <property type="entry name" value="Apaf_helical"/>
</dbReference>
<organism evidence="6 7">
    <name type="scientific">Hevea brasiliensis</name>
    <name type="common">Para rubber tree</name>
    <name type="synonym">Siphonia brasiliensis</name>
    <dbReference type="NCBI Taxonomy" id="3981"/>
    <lineage>
        <taxon>Eukaryota</taxon>
        <taxon>Viridiplantae</taxon>
        <taxon>Streptophyta</taxon>
        <taxon>Embryophyta</taxon>
        <taxon>Tracheophyta</taxon>
        <taxon>Spermatophyta</taxon>
        <taxon>Magnoliopsida</taxon>
        <taxon>eudicotyledons</taxon>
        <taxon>Gunneridae</taxon>
        <taxon>Pentapetalae</taxon>
        <taxon>rosids</taxon>
        <taxon>fabids</taxon>
        <taxon>Malpighiales</taxon>
        <taxon>Euphorbiaceae</taxon>
        <taxon>Crotonoideae</taxon>
        <taxon>Micrandreae</taxon>
        <taxon>Hevea</taxon>
    </lineage>
</organism>
<dbReference type="SUPFAM" id="SSF52540">
    <property type="entry name" value="P-loop containing nucleoside triphosphate hydrolases"/>
    <property type="match status" value="1"/>
</dbReference>
<dbReference type="PRINTS" id="PR00364">
    <property type="entry name" value="DISEASERSIST"/>
</dbReference>
<reference evidence="6 7" key="1">
    <citation type="journal article" date="2023" name="Plant Biotechnol. J.">
        <title>Chromosome-level wild Hevea brasiliensis genome provides new tools for genomic-assisted breeding and valuable loci to elevate rubber yield.</title>
        <authorList>
            <person name="Cheng H."/>
            <person name="Song X."/>
            <person name="Hu Y."/>
            <person name="Wu T."/>
            <person name="Yang Q."/>
            <person name="An Z."/>
            <person name="Feng S."/>
            <person name="Deng Z."/>
            <person name="Wu W."/>
            <person name="Zeng X."/>
            <person name="Tu M."/>
            <person name="Wang X."/>
            <person name="Huang H."/>
        </authorList>
    </citation>
    <scope>NUCLEOTIDE SEQUENCE [LARGE SCALE GENOMIC DNA]</scope>
    <source>
        <strain evidence="6">MT/VB/25A 57/8</strain>
    </source>
</reference>
<dbReference type="PROSITE" id="PS51450">
    <property type="entry name" value="LRR"/>
    <property type="match status" value="1"/>
</dbReference>
<evidence type="ECO:0000256" key="2">
    <source>
        <dbReference type="ARBA" id="ARBA00022821"/>
    </source>
</evidence>
<feature type="domain" description="Disease resistance R13L4/SHOC-2-like LRR" evidence="5">
    <location>
        <begin position="550"/>
        <end position="774"/>
    </location>
</feature>
<dbReference type="SUPFAM" id="SSF52047">
    <property type="entry name" value="RNI-like"/>
    <property type="match status" value="1"/>
</dbReference>
<dbReference type="Pfam" id="PF23559">
    <property type="entry name" value="WHD_DRP"/>
    <property type="match status" value="1"/>
</dbReference>
<dbReference type="InterPro" id="IPR055414">
    <property type="entry name" value="LRR_R13L4/SHOC2-like"/>
</dbReference>
<evidence type="ECO:0000259" key="5">
    <source>
        <dbReference type="Pfam" id="PF23598"/>
    </source>
</evidence>
<dbReference type="Gene3D" id="3.80.10.10">
    <property type="entry name" value="Ribonuclease Inhibitor"/>
    <property type="match status" value="1"/>
</dbReference>
<evidence type="ECO:0008006" key="8">
    <source>
        <dbReference type="Google" id="ProtNLM"/>
    </source>
</evidence>
<dbReference type="Pfam" id="PF23598">
    <property type="entry name" value="LRR_14"/>
    <property type="match status" value="1"/>
</dbReference>
<dbReference type="Gene3D" id="3.40.50.300">
    <property type="entry name" value="P-loop containing nucleotide triphosphate hydrolases"/>
    <property type="match status" value="1"/>
</dbReference>
<dbReference type="InterPro" id="IPR001611">
    <property type="entry name" value="Leu-rich_rpt"/>
</dbReference>
<dbReference type="Gene3D" id="1.10.10.10">
    <property type="entry name" value="Winged helix-like DNA-binding domain superfamily/Winged helix DNA-binding domain"/>
    <property type="match status" value="1"/>
</dbReference>
<protein>
    <recommendedName>
        <fullName evidence="8">NB-ARC domain-containing protein</fullName>
    </recommendedName>
</protein>
<evidence type="ECO:0000256" key="1">
    <source>
        <dbReference type="ARBA" id="ARBA00022737"/>
    </source>
</evidence>
<evidence type="ECO:0000259" key="4">
    <source>
        <dbReference type="Pfam" id="PF23559"/>
    </source>
</evidence>
<keyword evidence="2" id="KW-0611">Plant defense</keyword>
<evidence type="ECO:0000313" key="6">
    <source>
        <dbReference type="EMBL" id="KAJ9153325.1"/>
    </source>
</evidence>
<proteinExistence type="predicted"/>
<feature type="domain" description="NB-ARC" evidence="3">
    <location>
        <begin position="158"/>
        <end position="331"/>
    </location>
</feature>
<dbReference type="Pfam" id="PF00931">
    <property type="entry name" value="NB-ARC"/>
    <property type="match status" value="1"/>
</dbReference>
<dbReference type="InterPro" id="IPR002182">
    <property type="entry name" value="NB-ARC"/>
</dbReference>